<dbReference type="GO" id="GO:0005840">
    <property type="term" value="C:ribosome"/>
    <property type="evidence" value="ECO:0007669"/>
    <property type="project" value="UniProtKB-KW"/>
</dbReference>
<comment type="similarity">
    <text evidence="1">Belongs to the universal ribosomal protein uS14 family.</text>
</comment>
<keyword evidence="4" id="KW-0496">Mitochondrion</keyword>
<evidence type="ECO:0000313" key="4">
    <source>
        <dbReference type="EMBL" id="AAG18408.1"/>
    </source>
</evidence>
<organism evidence="4">
    <name type="scientific">Ochromonas danica</name>
    <name type="common">Golden alga</name>
    <name type="synonym">Chlorochromonas danica</name>
    <dbReference type="NCBI Taxonomy" id="2986"/>
    <lineage>
        <taxon>Eukaryota</taxon>
        <taxon>Sar</taxon>
        <taxon>Stramenopiles</taxon>
        <taxon>Ochrophyta</taxon>
        <taxon>Chrysophyceae</taxon>
        <taxon>Chromulinales</taxon>
        <taxon>Chromulinaceae</taxon>
        <taxon>Ochromonas</taxon>
    </lineage>
</organism>
<proteinExistence type="inferred from homology"/>
<accession>Q9G8Z7</accession>
<protein>
    <submittedName>
        <fullName evidence="4">Ribosomal protein S14</fullName>
    </submittedName>
</protein>
<name>Q9G8Z7_OCHDN</name>
<evidence type="ECO:0000256" key="3">
    <source>
        <dbReference type="ARBA" id="ARBA00023274"/>
    </source>
</evidence>
<dbReference type="GeneID" id="800346"/>
<dbReference type="Pfam" id="PF00253">
    <property type="entry name" value="Ribosomal_S14"/>
    <property type="match status" value="1"/>
</dbReference>
<reference evidence="4" key="1">
    <citation type="submission" date="2000-07" db="EMBL/GenBank/DDBJ databases">
        <title>Phylogenetic relationships of stramenopile algae, based on complete mitochondrial genome sequences.</title>
        <authorList>
            <person name="Burger G."/>
            <person name="Lang B.F."/>
            <person name="Gray W.M.M.W."/>
        </authorList>
    </citation>
    <scope>NUCLEOTIDE SEQUENCE</scope>
</reference>
<sequence>MLSLKYKDIKNRLNFNRLEINKLFYKFYFINKMNNKNLTVESKKKLIFFYLLKSNSNFSRTKLQRRCLLTNRGRVSVRDFGISRIKLREMLKFHVLPGYKKAVW</sequence>
<keyword evidence="2 4" id="KW-0689">Ribosomal protein</keyword>
<evidence type="ECO:0000256" key="2">
    <source>
        <dbReference type="ARBA" id="ARBA00022980"/>
    </source>
</evidence>
<keyword evidence="3" id="KW-0687">Ribonucleoprotein</keyword>
<gene>
    <name evidence="4" type="primary">rps14</name>
</gene>
<dbReference type="RefSeq" id="NP_066442.1">
    <property type="nucleotide sequence ID" value="NC_002571.1"/>
</dbReference>
<dbReference type="SUPFAM" id="SSF57716">
    <property type="entry name" value="Glucocorticoid receptor-like (DNA-binding domain)"/>
    <property type="match status" value="1"/>
</dbReference>
<dbReference type="Gene3D" id="1.10.287.1480">
    <property type="match status" value="1"/>
</dbReference>
<geneLocation type="mitochondrion" evidence="4"/>
<dbReference type="GO" id="GO:0003735">
    <property type="term" value="F:structural constituent of ribosome"/>
    <property type="evidence" value="ECO:0007669"/>
    <property type="project" value="InterPro"/>
</dbReference>
<dbReference type="InterPro" id="IPR001209">
    <property type="entry name" value="Ribosomal_uS14"/>
</dbReference>
<dbReference type="InterPro" id="IPR018271">
    <property type="entry name" value="Ribosomal_uS14_CS"/>
</dbReference>
<dbReference type="EMBL" id="AF287134">
    <property type="protein sequence ID" value="AAG18408.1"/>
    <property type="molecule type" value="Genomic_DNA"/>
</dbReference>
<dbReference type="GO" id="GO:0006412">
    <property type="term" value="P:translation"/>
    <property type="evidence" value="ECO:0007669"/>
    <property type="project" value="InterPro"/>
</dbReference>
<evidence type="ECO:0000256" key="1">
    <source>
        <dbReference type="ARBA" id="ARBA00009083"/>
    </source>
</evidence>
<dbReference type="AlphaFoldDB" id="Q9G8Z7"/>
<dbReference type="PROSITE" id="PS00527">
    <property type="entry name" value="RIBOSOMAL_S14"/>
    <property type="match status" value="1"/>
</dbReference>
<dbReference type="GO" id="GO:1990904">
    <property type="term" value="C:ribonucleoprotein complex"/>
    <property type="evidence" value="ECO:0007669"/>
    <property type="project" value="UniProtKB-KW"/>
</dbReference>